<comment type="similarity">
    <text evidence="2 10">Belongs to the class-I aminoacyl-tRNA synthetase family. MshC subfamily.</text>
</comment>
<dbReference type="PRINTS" id="PR00983">
    <property type="entry name" value="TRNASYNTHCYS"/>
</dbReference>
<evidence type="ECO:0000256" key="8">
    <source>
        <dbReference type="ARBA" id="ARBA00022840"/>
    </source>
</evidence>
<feature type="binding site" evidence="10">
    <location>
        <position position="291"/>
    </location>
    <ligand>
        <name>L-cysteinyl-5'-AMP</name>
        <dbReference type="ChEBI" id="CHEBI:144924"/>
    </ligand>
</feature>
<evidence type="ECO:0000256" key="7">
    <source>
        <dbReference type="ARBA" id="ARBA00022833"/>
    </source>
</evidence>
<feature type="binding site" evidence="10">
    <location>
        <position position="58"/>
    </location>
    <ligand>
        <name>L-cysteinyl-5'-AMP</name>
        <dbReference type="ChEBI" id="CHEBI:144924"/>
    </ligand>
</feature>
<evidence type="ECO:0000313" key="14">
    <source>
        <dbReference type="Proteomes" id="UP001528912"/>
    </source>
</evidence>
<feature type="binding site" evidence="10">
    <location>
        <position position="43"/>
    </location>
    <ligand>
        <name>Zn(2+)</name>
        <dbReference type="ChEBI" id="CHEBI:29105"/>
    </ligand>
</feature>
<evidence type="ECO:0000256" key="6">
    <source>
        <dbReference type="ARBA" id="ARBA00022741"/>
    </source>
</evidence>
<comment type="cofactor">
    <cofactor evidence="10">
        <name>Zn(2+)</name>
        <dbReference type="ChEBI" id="CHEBI:29105"/>
    </cofactor>
    <text evidence="10">Binds 1 zinc ion per subunit.</text>
</comment>
<feature type="binding site" evidence="10">
    <location>
        <position position="264"/>
    </location>
    <ligand>
        <name>Zn(2+)</name>
        <dbReference type="ChEBI" id="CHEBI:29105"/>
    </ligand>
</feature>
<feature type="short sequence motif" description="'HIGH' region" evidence="10">
    <location>
        <begin position="45"/>
        <end position="55"/>
    </location>
</feature>
<feature type="short sequence motif" description="'KMSKS' region" evidence="10">
    <location>
        <begin position="297"/>
        <end position="301"/>
    </location>
</feature>
<dbReference type="Gene3D" id="1.20.120.640">
    <property type="entry name" value="Anticodon-binding domain of a subclass of class I aminoacyl-tRNA synthetases"/>
    <property type="match status" value="1"/>
</dbReference>
<dbReference type="Pfam" id="PF01406">
    <property type="entry name" value="tRNA-synt_1e"/>
    <property type="match status" value="1"/>
</dbReference>
<feature type="binding site" evidence="10">
    <location>
        <begin position="81"/>
        <end position="83"/>
    </location>
    <ligand>
        <name>L-cysteinyl-5'-AMP</name>
        <dbReference type="ChEBI" id="CHEBI:144924"/>
    </ligand>
</feature>
<reference evidence="13 14" key="1">
    <citation type="submission" date="2023-03" db="EMBL/GenBank/DDBJ databases">
        <title>YIM 133296 draft genome.</title>
        <authorList>
            <person name="Xiong L."/>
        </authorList>
    </citation>
    <scope>NUCLEOTIDE SEQUENCE [LARGE SCALE GENOMIC DNA]</scope>
    <source>
        <strain evidence="13 14">YIM 133296</strain>
    </source>
</reference>
<dbReference type="PANTHER" id="PTHR10890:SF3">
    <property type="entry name" value="CYSTEINE--TRNA LIGASE, CYTOPLASMIC"/>
    <property type="match status" value="1"/>
</dbReference>
<evidence type="ECO:0000256" key="11">
    <source>
        <dbReference type="SAM" id="MobiDB-lite"/>
    </source>
</evidence>
<comment type="subunit">
    <text evidence="3 10">Monomer.</text>
</comment>
<keyword evidence="8 10" id="KW-0067">ATP-binding</keyword>
<feature type="short sequence motif" description="'ERGGDP' region" evidence="10">
    <location>
        <begin position="194"/>
        <end position="199"/>
    </location>
</feature>
<protein>
    <recommendedName>
        <fullName evidence="10">L-cysteine:1D-myo-inositol 2-amino-2-deoxy-alpha-D-glucopyranoside ligase</fullName>
        <shortName evidence="10">L-Cys:GlcN-Ins ligase</shortName>
        <ecNumber evidence="10">6.3.1.13</ecNumber>
    </recommendedName>
    <alternativeName>
        <fullName evidence="10">Mycothiol ligase</fullName>
        <shortName evidence="10">MSH ligase</shortName>
    </alternativeName>
</protein>
<keyword evidence="6 10" id="KW-0547">Nucleotide-binding</keyword>
<evidence type="ECO:0000256" key="3">
    <source>
        <dbReference type="ARBA" id="ARBA00011245"/>
    </source>
</evidence>
<name>A0ABT6CCX7_9MICO</name>
<dbReference type="EC" id="6.3.1.13" evidence="10"/>
<feature type="domain" description="tRNA synthetases class I catalytic" evidence="12">
    <location>
        <begin position="37"/>
        <end position="345"/>
    </location>
</feature>
<feature type="binding site" evidence="10">
    <location>
        <begin position="257"/>
        <end position="259"/>
    </location>
    <ligand>
        <name>L-cysteinyl-5'-AMP</name>
        <dbReference type="ChEBI" id="CHEBI:144924"/>
    </ligand>
</feature>
<comment type="function">
    <text evidence="1 10">Catalyzes the ATP-dependent condensation of GlcN-Ins and L-cysteine to form L-Cys-GlcN-Ins.</text>
</comment>
<keyword evidence="4 10" id="KW-0436">Ligase</keyword>
<feature type="binding site" evidence="10">
    <location>
        <position position="235"/>
    </location>
    <ligand>
        <name>L-cysteinyl-5'-AMP</name>
        <dbReference type="ChEBI" id="CHEBI:144924"/>
    </ligand>
</feature>
<evidence type="ECO:0000256" key="5">
    <source>
        <dbReference type="ARBA" id="ARBA00022723"/>
    </source>
</evidence>
<evidence type="ECO:0000256" key="1">
    <source>
        <dbReference type="ARBA" id="ARBA00003679"/>
    </source>
</evidence>
<feature type="binding site" evidence="10">
    <location>
        <begin position="43"/>
        <end position="46"/>
    </location>
    <ligand>
        <name>L-cysteinyl-5'-AMP</name>
        <dbReference type="ChEBI" id="CHEBI:144924"/>
    </ligand>
</feature>
<evidence type="ECO:0000256" key="4">
    <source>
        <dbReference type="ARBA" id="ARBA00022598"/>
    </source>
</evidence>
<dbReference type="SUPFAM" id="SSF52374">
    <property type="entry name" value="Nucleotidylyl transferase"/>
    <property type="match status" value="1"/>
</dbReference>
<feature type="binding site" evidence="10">
    <location>
        <position position="239"/>
    </location>
    <ligand>
        <name>Zn(2+)</name>
        <dbReference type="ChEBI" id="CHEBI:29105"/>
    </ligand>
</feature>
<comment type="caution">
    <text evidence="13">The sequence shown here is derived from an EMBL/GenBank/DDBJ whole genome shotgun (WGS) entry which is preliminary data.</text>
</comment>
<dbReference type="InterPro" id="IPR024909">
    <property type="entry name" value="Cys-tRNA/MSH_ligase"/>
</dbReference>
<dbReference type="Gene3D" id="3.40.50.620">
    <property type="entry name" value="HUPs"/>
    <property type="match status" value="1"/>
</dbReference>
<organism evidence="13 14">
    <name type="scientific">Luteipulveratus flavus</name>
    <dbReference type="NCBI Taxonomy" id="3031728"/>
    <lineage>
        <taxon>Bacteria</taxon>
        <taxon>Bacillati</taxon>
        <taxon>Actinomycetota</taxon>
        <taxon>Actinomycetes</taxon>
        <taxon>Micrococcales</taxon>
        <taxon>Dermacoccaceae</taxon>
        <taxon>Luteipulveratus</taxon>
    </lineage>
</organism>
<dbReference type="InterPro" id="IPR032678">
    <property type="entry name" value="tRNA-synt_1_cat_dom"/>
</dbReference>
<dbReference type="HAMAP" id="MF_01697">
    <property type="entry name" value="MshC"/>
    <property type="match status" value="1"/>
</dbReference>
<dbReference type="InterPro" id="IPR017812">
    <property type="entry name" value="Mycothiol_ligase_MshC"/>
</dbReference>
<proteinExistence type="inferred from homology"/>
<evidence type="ECO:0000313" key="13">
    <source>
        <dbReference type="EMBL" id="MDF8265899.1"/>
    </source>
</evidence>
<dbReference type="NCBIfam" id="TIGR03447">
    <property type="entry name" value="mycothiol_MshC"/>
    <property type="match status" value="1"/>
</dbReference>
<dbReference type="GO" id="GO:0035446">
    <property type="term" value="F:cysteine-glucosaminylinositol ligase activity"/>
    <property type="evidence" value="ECO:0007669"/>
    <property type="project" value="UniProtKB-EC"/>
</dbReference>
<keyword evidence="7 10" id="KW-0862">Zinc</keyword>
<accession>A0ABT6CCX7</accession>
<dbReference type="Proteomes" id="UP001528912">
    <property type="component" value="Unassembled WGS sequence"/>
</dbReference>
<keyword evidence="5 10" id="KW-0479">Metal-binding</keyword>
<evidence type="ECO:0000256" key="2">
    <source>
        <dbReference type="ARBA" id="ARBA00007723"/>
    </source>
</evidence>
<comment type="catalytic activity">
    <reaction evidence="9 10">
        <text>1D-myo-inositol 2-amino-2-deoxy-alpha-D-glucopyranoside + L-cysteine + ATP = 1D-myo-inositol 2-(L-cysteinylamino)-2-deoxy-alpha-D-glucopyranoside + AMP + diphosphate + H(+)</text>
        <dbReference type="Rhea" id="RHEA:26176"/>
        <dbReference type="ChEBI" id="CHEBI:15378"/>
        <dbReference type="ChEBI" id="CHEBI:30616"/>
        <dbReference type="ChEBI" id="CHEBI:33019"/>
        <dbReference type="ChEBI" id="CHEBI:35235"/>
        <dbReference type="ChEBI" id="CHEBI:58886"/>
        <dbReference type="ChEBI" id="CHEBI:58887"/>
        <dbReference type="ChEBI" id="CHEBI:456215"/>
        <dbReference type="EC" id="6.3.1.13"/>
    </reaction>
</comment>
<dbReference type="PANTHER" id="PTHR10890">
    <property type="entry name" value="CYSTEINYL-TRNA SYNTHETASE"/>
    <property type="match status" value="1"/>
</dbReference>
<feature type="region of interest" description="Disordered" evidence="11">
    <location>
        <begin position="194"/>
        <end position="229"/>
    </location>
</feature>
<sequence length="419" mass="45587">MKSWSSPALPDLPGESGPLHLFDTASDALREVRPEGPARMYVCGITPYDATHLGHAATYVTFDLANRALRAAGHAVAYVQNTTDVDDPLLERAARDGVDWRELAASEIRLFHEDMTALRVLAPDHYVGVVETMPQHVATVTALVDSGAAYPLEVDAAEAATDGVRDIYLDLSKQPSFGEVSHWSREQMMSVFAERGGDPDRSGKRDPLDPLLWRGARKGEPSWEGGEIGDGRPGWHIECTTIALNLLHDGFDIQGGGTDLIFPHHEMSAVQAAALTGRTPFAQLYAHQGMVGYDGEKMSKSKGNLVRVSDLRRDGVDPMAIRLVLLAQHFRTDWEYTDALLKQAAERLERWRAVVASGRGADAAPVVAAVRAHLADDLHSERALDVIDDWAARSLDAPENGAAVAEVRDAVDTLLGVRL</sequence>
<feature type="compositionally biased region" description="Basic and acidic residues" evidence="11">
    <location>
        <begin position="195"/>
        <end position="208"/>
    </location>
</feature>
<gene>
    <name evidence="10 13" type="primary">mshC</name>
    <name evidence="13" type="ORF">P4R38_16755</name>
</gene>
<evidence type="ECO:0000259" key="12">
    <source>
        <dbReference type="Pfam" id="PF01406"/>
    </source>
</evidence>
<dbReference type="RefSeq" id="WP_277193158.1">
    <property type="nucleotide sequence ID" value="NZ_JAROAV010000043.1"/>
</dbReference>
<dbReference type="EMBL" id="JAROAV010000043">
    <property type="protein sequence ID" value="MDF8265899.1"/>
    <property type="molecule type" value="Genomic_DNA"/>
</dbReference>
<evidence type="ECO:0000256" key="10">
    <source>
        <dbReference type="HAMAP-Rule" id="MF_01697"/>
    </source>
</evidence>
<keyword evidence="14" id="KW-1185">Reference proteome</keyword>
<dbReference type="InterPro" id="IPR014729">
    <property type="entry name" value="Rossmann-like_a/b/a_fold"/>
</dbReference>
<evidence type="ECO:0000256" key="9">
    <source>
        <dbReference type="ARBA" id="ARBA00048350"/>
    </source>
</evidence>